<feature type="transmembrane region" description="Helical" evidence="1">
    <location>
        <begin position="32"/>
        <end position="51"/>
    </location>
</feature>
<dbReference type="Proteomes" id="UP000000674">
    <property type="component" value="Chromosome"/>
</dbReference>
<evidence type="ECO:0000313" key="3">
    <source>
        <dbReference type="EMBL" id="ABK14730.1"/>
    </source>
</evidence>
<dbReference type="SUPFAM" id="SSF50249">
    <property type="entry name" value="Nucleic acid-binding proteins"/>
    <property type="match status" value="1"/>
</dbReference>
<gene>
    <name evidence="3" type="ordered locus">Mthe_0942</name>
</gene>
<dbReference type="AlphaFoldDB" id="A0B7Q6"/>
<accession>A0B7Q6</accession>
<feature type="domain" description="OB" evidence="2">
    <location>
        <begin position="60"/>
        <end position="127"/>
    </location>
</feature>
<keyword evidence="1" id="KW-1133">Transmembrane helix</keyword>
<keyword evidence="3" id="KW-0347">Helicase</keyword>
<keyword evidence="3" id="KW-0067">ATP-binding</keyword>
<dbReference type="KEGG" id="mtp:Mthe_0942"/>
<proteinExistence type="predicted"/>
<dbReference type="GO" id="GO:0004386">
    <property type="term" value="F:helicase activity"/>
    <property type="evidence" value="ECO:0007669"/>
    <property type="project" value="UniProtKB-KW"/>
</dbReference>
<keyword evidence="1" id="KW-0812">Transmembrane</keyword>
<sequence length="135" mass="14588">MGGAVRSQGEQEVTELTAAGAVGIWLQREEKIAVVLLLMALSTLAVAYWAFGISGSDEDVSLSGKIVSIRETRTGGHLIITLDSTPMQIFLPSRVAKEVRGSLSAGDHVQVRGHLTEYMGRSEIEVSRAFDITRM</sequence>
<dbReference type="EMBL" id="CP000477">
    <property type="protein sequence ID" value="ABK14730.1"/>
    <property type="molecule type" value="Genomic_DNA"/>
</dbReference>
<evidence type="ECO:0000259" key="2">
    <source>
        <dbReference type="Pfam" id="PF01336"/>
    </source>
</evidence>
<protein>
    <submittedName>
        <fullName evidence="3">Nucleic acid binding, OB-fold, tRNA/helicase-type</fullName>
    </submittedName>
</protein>
<dbReference type="InterPro" id="IPR012340">
    <property type="entry name" value="NA-bd_OB-fold"/>
</dbReference>
<organism evidence="3 4">
    <name type="scientific">Methanothrix thermoacetophila (strain DSM 6194 / JCM 14653 / NBRC 101360 / PT)</name>
    <name type="common">Methanosaeta thermophila</name>
    <dbReference type="NCBI Taxonomy" id="349307"/>
    <lineage>
        <taxon>Archaea</taxon>
        <taxon>Methanobacteriati</taxon>
        <taxon>Methanobacteriota</taxon>
        <taxon>Stenosarchaea group</taxon>
        <taxon>Methanomicrobia</taxon>
        <taxon>Methanotrichales</taxon>
        <taxon>Methanotrichaceae</taxon>
        <taxon>Methanothrix</taxon>
    </lineage>
</organism>
<reference evidence="3 4" key="1">
    <citation type="submission" date="2006-10" db="EMBL/GenBank/DDBJ databases">
        <title>Complete sequence of Methanosaeta thermophila PT.</title>
        <authorList>
            <consortium name="US DOE Joint Genome Institute"/>
            <person name="Copeland A."/>
            <person name="Lucas S."/>
            <person name="Lapidus A."/>
            <person name="Barry K."/>
            <person name="Detter J.C."/>
            <person name="Glavina del Rio T."/>
            <person name="Hammon N."/>
            <person name="Israni S."/>
            <person name="Pitluck S."/>
            <person name="Chain P."/>
            <person name="Malfatti S."/>
            <person name="Shin M."/>
            <person name="Vergez L."/>
            <person name="Schmutz J."/>
            <person name="Larimer F."/>
            <person name="Land M."/>
            <person name="Hauser L."/>
            <person name="Kyrpides N."/>
            <person name="Kim E."/>
            <person name="Smith K.S."/>
            <person name="Ingram-Smith C."/>
            <person name="Richardson P."/>
        </authorList>
    </citation>
    <scope>NUCLEOTIDE SEQUENCE [LARGE SCALE GENOMIC DNA]</scope>
    <source>
        <strain evidence="4">DSM 6194 / JCM 14653 / NBRC 101360 / PT</strain>
    </source>
</reference>
<dbReference type="HOGENOM" id="CLU_1881123_0_0_2"/>
<keyword evidence="4" id="KW-1185">Reference proteome</keyword>
<dbReference type="InterPro" id="IPR004365">
    <property type="entry name" value="NA-bd_OB_tRNA"/>
</dbReference>
<dbReference type="CDD" id="cd03524">
    <property type="entry name" value="RPA2_OBF_family"/>
    <property type="match status" value="1"/>
</dbReference>
<dbReference type="GO" id="GO:0003676">
    <property type="term" value="F:nucleic acid binding"/>
    <property type="evidence" value="ECO:0007669"/>
    <property type="project" value="InterPro"/>
</dbReference>
<dbReference type="STRING" id="349307.Mthe_0942"/>
<keyword evidence="3" id="KW-0547">Nucleotide-binding</keyword>
<name>A0B7Q6_METTP</name>
<evidence type="ECO:0000256" key="1">
    <source>
        <dbReference type="SAM" id="Phobius"/>
    </source>
</evidence>
<evidence type="ECO:0000313" key="4">
    <source>
        <dbReference type="Proteomes" id="UP000000674"/>
    </source>
</evidence>
<keyword evidence="1" id="KW-0472">Membrane</keyword>
<keyword evidence="3" id="KW-0378">Hydrolase</keyword>
<dbReference type="Pfam" id="PF01336">
    <property type="entry name" value="tRNA_anti-codon"/>
    <property type="match status" value="1"/>
</dbReference>